<feature type="non-terminal residue" evidence="1">
    <location>
        <position position="1"/>
    </location>
</feature>
<protein>
    <submittedName>
        <fullName evidence="1">5184_t:CDS:1</fullName>
    </submittedName>
</protein>
<sequence length="71" mass="8372">DISLTQSDWKSLKEIVIFLKRFARISTEIYASIYPTISLVYHIYNYLIDYTEKIMKDEKSSKFLVAATKMV</sequence>
<evidence type="ECO:0000313" key="2">
    <source>
        <dbReference type="Proteomes" id="UP001153678"/>
    </source>
</evidence>
<proteinExistence type="predicted"/>
<comment type="caution">
    <text evidence="1">The sequence shown here is derived from an EMBL/GenBank/DDBJ whole genome shotgun (WGS) entry which is preliminary data.</text>
</comment>
<evidence type="ECO:0000313" key="1">
    <source>
        <dbReference type="EMBL" id="CAI2195354.1"/>
    </source>
</evidence>
<keyword evidence="2" id="KW-1185">Reference proteome</keyword>
<dbReference type="EMBL" id="CAMKVN010012329">
    <property type="protein sequence ID" value="CAI2195354.1"/>
    <property type="molecule type" value="Genomic_DNA"/>
</dbReference>
<organism evidence="1 2">
    <name type="scientific">Funneliformis geosporum</name>
    <dbReference type="NCBI Taxonomy" id="1117311"/>
    <lineage>
        <taxon>Eukaryota</taxon>
        <taxon>Fungi</taxon>
        <taxon>Fungi incertae sedis</taxon>
        <taxon>Mucoromycota</taxon>
        <taxon>Glomeromycotina</taxon>
        <taxon>Glomeromycetes</taxon>
        <taxon>Glomerales</taxon>
        <taxon>Glomeraceae</taxon>
        <taxon>Funneliformis</taxon>
    </lineage>
</organism>
<name>A0A9W4T7A2_9GLOM</name>
<reference evidence="1" key="1">
    <citation type="submission" date="2022-08" db="EMBL/GenBank/DDBJ databases">
        <authorList>
            <person name="Kallberg Y."/>
            <person name="Tangrot J."/>
            <person name="Rosling A."/>
        </authorList>
    </citation>
    <scope>NUCLEOTIDE SEQUENCE</scope>
    <source>
        <strain evidence="1">Wild A</strain>
    </source>
</reference>
<dbReference type="AlphaFoldDB" id="A0A9W4T7A2"/>
<gene>
    <name evidence="1" type="ORF">FWILDA_LOCUS17034</name>
</gene>
<accession>A0A9W4T7A2</accession>
<dbReference type="Proteomes" id="UP001153678">
    <property type="component" value="Unassembled WGS sequence"/>
</dbReference>